<gene>
    <name evidence="2" type="ORF">A5636_00535</name>
</gene>
<proteinExistence type="predicted"/>
<feature type="transmembrane region" description="Helical" evidence="1">
    <location>
        <begin position="54"/>
        <end position="78"/>
    </location>
</feature>
<dbReference type="AlphaFoldDB" id="A0A1A3N4B5"/>
<dbReference type="EMBL" id="LZLQ01000078">
    <property type="protein sequence ID" value="OBK15899.1"/>
    <property type="molecule type" value="Genomic_DNA"/>
</dbReference>
<sequence length="81" mass="8754">MTTAIGAYHPIEKYAADEYDDFTSAVASINAIGGRRDDVVVEFKPWWRPTEEEIVRAAITAILISLVALIGLAACAILTMG</sequence>
<keyword evidence="1" id="KW-1133">Transmembrane helix</keyword>
<protein>
    <submittedName>
        <fullName evidence="2">Uncharacterized protein</fullName>
    </submittedName>
</protein>
<keyword evidence="1" id="KW-0472">Membrane</keyword>
<dbReference type="OrthoDB" id="4753656at2"/>
<comment type="caution">
    <text evidence="2">The sequence shown here is derived from an EMBL/GenBank/DDBJ whole genome shotgun (WGS) entry which is preliminary data.</text>
</comment>
<evidence type="ECO:0000313" key="3">
    <source>
        <dbReference type="Proteomes" id="UP000093629"/>
    </source>
</evidence>
<dbReference type="RefSeq" id="WP_065158803.1">
    <property type="nucleotide sequence ID" value="NZ_LZLQ01000078.1"/>
</dbReference>
<name>A0A1A3N4B5_MYCAS</name>
<organism evidence="2 3">
    <name type="scientific">Mycobacterium asiaticum</name>
    <dbReference type="NCBI Taxonomy" id="1790"/>
    <lineage>
        <taxon>Bacteria</taxon>
        <taxon>Bacillati</taxon>
        <taxon>Actinomycetota</taxon>
        <taxon>Actinomycetes</taxon>
        <taxon>Mycobacteriales</taxon>
        <taxon>Mycobacteriaceae</taxon>
        <taxon>Mycobacterium</taxon>
    </lineage>
</organism>
<evidence type="ECO:0000313" key="2">
    <source>
        <dbReference type="EMBL" id="OBK15899.1"/>
    </source>
</evidence>
<accession>A0A1A3N4B5</accession>
<keyword evidence="1" id="KW-0812">Transmembrane</keyword>
<keyword evidence="3" id="KW-1185">Reference proteome</keyword>
<dbReference type="Proteomes" id="UP000093629">
    <property type="component" value="Unassembled WGS sequence"/>
</dbReference>
<reference evidence="2 3" key="1">
    <citation type="submission" date="2016-06" db="EMBL/GenBank/DDBJ databases">
        <authorList>
            <person name="Kjaerup R.B."/>
            <person name="Dalgaard T.S."/>
            <person name="Juul-Madsen H.R."/>
        </authorList>
    </citation>
    <scope>NUCLEOTIDE SEQUENCE [LARGE SCALE GENOMIC DNA]</scope>
    <source>
        <strain evidence="2 3">1245139.5</strain>
    </source>
</reference>
<evidence type="ECO:0000256" key="1">
    <source>
        <dbReference type="SAM" id="Phobius"/>
    </source>
</evidence>